<keyword evidence="1" id="KW-0812">Transmembrane</keyword>
<protein>
    <submittedName>
        <fullName evidence="2">DUF805 domain-containing protein</fullName>
    </submittedName>
</protein>
<dbReference type="RefSeq" id="WP_135348651.1">
    <property type="nucleotide sequence ID" value="NZ_SRJD01000010.1"/>
</dbReference>
<dbReference type="OrthoDB" id="9812349at2"/>
<evidence type="ECO:0000256" key="1">
    <source>
        <dbReference type="SAM" id="Phobius"/>
    </source>
</evidence>
<name>A0A4Z0GP44_9BACL</name>
<accession>A0A4Z0GP44</accession>
<keyword evidence="3" id="KW-1185">Reference proteome</keyword>
<proteinExistence type="predicted"/>
<evidence type="ECO:0000313" key="3">
    <source>
        <dbReference type="Proteomes" id="UP000298347"/>
    </source>
</evidence>
<dbReference type="EMBL" id="SRJD01000010">
    <property type="protein sequence ID" value="TGA97987.1"/>
    <property type="molecule type" value="Genomic_DNA"/>
</dbReference>
<keyword evidence="1" id="KW-1133">Transmembrane helix</keyword>
<reference evidence="2 3" key="1">
    <citation type="journal article" date="2015" name="Int. J. Syst. Evol. Microbiol.">
        <title>Sporolactobacillus shoreae sp. nov. and Sporolactobacillus spathodeae sp. nov., two spore-forming lactic acid bacteria isolated from tree barks in Thailand.</title>
        <authorList>
            <person name="Thamacharoensuk T."/>
            <person name="Kitahara M."/>
            <person name="Ohkuma M."/>
            <person name="Thongchul N."/>
            <person name="Tanasupawat S."/>
        </authorList>
    </citation>
    <scope>NUCLEOTIDE SEQUENCE [LARGE SCALE GENOMIC DNA]</scope>
    <source>
        <strain evidence="2 3">BK92</strain>
    </source>
</reference>
<dbReference type="PANTHER" id="PTHR34980">
    <property type="entry name" value="INNER MEMBRANE PROTEIN-RELATED-RELATED"/>
    <property type="match status" value="1"/>
</dbReference>
<evidence type="ECO:0000313" key="2">
    <source>
        <dbReference type="EMBL" id="TGA97987.1"/>
    </source>
</evidence>
<dbReference type="InterPro" id="IPR008523">
    <property type="entry name" value="DUF805"/>
</dbReference>
<dbReference type="AlphaFoldDB" id="A0A4Z0GP44"/>
<gene>
    <name evidence="2" type="ORF">E4665_09995</name>
</gene>
<dbReference type="Pfam" id="PF05656">
    <property type="entry name" value="DUF805"/>
    <property type="match status" value="1"/>
</dbReference>
<dbReference type="Proteomes" id="UP000298347">
    <property type="component" value="Unassembled WGS sequence"/>
</dbReference>
<organism evidence="2 3">
    <name type="scientific">Sporolactobacillus shoreae</name>
    <dbReference type="NCBI Taxonomy" id="1465501"/>
    <lineage>
        <taxon>Bacteria</taxon>
        <taxon>Bacillati</taxon>
        <taxon>Bacillota</taxon>
        <taxon>Bacilli</taxon>
        <taxon>Bacillales</taxon>
        <taxon>Sporolactobacillaceae</taxon>
        <taxon>Sporolactobacillus</taxon>
    </lineage>
</organism>
<feature type="transmembrane region" description="Helical" evidence="1">
    <location>
        <begin position="21"/>
        <end position="40"/>
    </location>
</feature>
<feature type="transmembrane region" description="Helical" evidence="1">
    <location>
        <begin position="46"/>
        <end position="65"/>
    </location>
</feature>
<dbReference type="GO" id="GO:0005886">
    <property type="term" value="C:plasma membrane"/>
    <property type="evidence" value="ECO:0007669"/>
    <property type="project" value="TreeGrafter"/>
</dbReference>
<dbReference type="PANTHER" id="PTHR34980:SF2">
    <property type="entry name" value="INNER MEMBRANE PROTEIN YHAH-RELATED"/>
    <property type="match status" value="1"/>
</dbReference>
<comment type="caution">
    <text evidence="2">The sequence shown here is derived from an EMBL/GenBank/DDBJ whole genome shotgun (WGS) entry which is preliminary data.</text>
</comment>
<keyword evidence="1" id="KW-0472">Membrane</keyword>
<sequence length="114" mass="13116">MSWYIDALKKYVVFEGRSRRKAYWMFALFNFIFYAIAALIDALIHTRILSFLYDLAVLLPGLAILARRLHDTNRSAWWILIGLIPVIGAIILLIYTLLPSQDGENKYGPKPDLS</sequence>
<feature type="transmembrane region" description="Helical" evidence="1">
    <location>
        <begin position="77"/>
        <end position="98"/>
    </location>
</feature>